<keyword evidence="1" id="KW-0472">Membrane</keyword>
<keyword evidence="1" id="KW-1133">Transmembrane helix</keyword>
<dbReference type="RefSeq" id="WP_165143822.1">
    <property type="nucleotide sequence ID" value="NZ_JAALLT010000005.1"/>
</dbReference>
<feature type="transmembrane region" description="Helical" evidence="1">
    <location>
        <begin position="12"/>
        <end position="31"/>
    </location>
</feature>
<dbReference type="AlphaFoldDB" id="A0A6M1SSR8"/>
<dbReference type="EMBL" id="JAALLT010000005">
    <property type="protein sequence ID" value="NGP78089.1"/>
    <property type="molecule type" value="Genomic_DNA"/>
</dbReference>
<organism evidence="2 3">
    <name type="scientific">Halalkalibaculum roseum</name>
    <dbReference type="NCBI Taxonomy" id="2709311"/>
    <lineage>
        <taxon>Bacteria</taxon>
        <taxon>Pseudomonadati</taxon>
        <taxon>Balneolota</taxon>
        <taxon>Balneolia</taxon>
        <taxon>Balneolales</taxon>
        <taxon>Balneolaceae</taxon>
        <taxon>Halalkalibaculum</taxon>
    </lineage>
</organism>
<reference evidence="2 3" key="1">
    <citation type="submission" date="2020-02" db="EMBL/GenBank/DDBJ databases">
        <title>Balneolaceae bacterium YR4-1, complete genome.</title>
        <authorList>
            <person name="Li Y."/>
            <person name="Wu S."/>
        </authorList>
    </citation>
    <scope>NUCLEOTIDE SEQUENCE [LARGE SCALE GENOMIC DNA]</scope>
    <source>
        <strain evidence="2 3">YR4-1</strain>
    </source>
</reference>
<keyword evidence="1" id="KW-0812">Transmembrane</keyword>
<comment type="caution">
    <text evidence="2">The sequence shown here is derived from an EMBL/GenBank/DDBJ whole genome shotgun (WGS) entry which is preliminary data.</text>
</comment>
<keyword evidence="3" id="KW-1185">Reference proteome</keyword>
<dbReference type="Proteomes" id="UP000473278">
    <property type="component" value="Unassembled WGS sequence"/>
</dbReference>
<feature type="transmembrane region" description="Helical" evidence="1">
    <location>
        <begin position="72"/>
        <end position="89"/>
    </location>
</feature>
<proteinExistence type="predicted"/>
<name>A0A6M1SSR8_9BACT</name>
<evidence type="ECO:0000313" key="3">
    <source>
        <dbReference type="Proteomes" id="UP000473278"/>
    </source>
</evidence>
<accession>A0A6M1SSR8</accession>
<dbReference type="Pfam" id="PF09858">
    <property type="entry name" value="DUF2085"/>
    <property type="match status" value="1"/>
</dbReference>
<protein>
    <submittedName>
        <fullName evidence="2">DUF2085 domain-containing protein</fullName>
    </submittedName>
</protein>
<evidence type="ECO:0000313" key="2">
    <source>
        <dbReference type="EMBL" id="NGP78089.1"/>
    </source>
</evidence>
<dbReference type="InterPro" id="IPR019206">
    <property type="entry name" value="DUF2085_TM"/>
</dbReference>
<gene>
    <name evidence="2" type="ORF">G3570_15680</name>
</gene>
<feature type="transmembrane region" description="Helical" evidence="1">
    <location>
        <begin position="101"/>
        <end position="120"/>
    </location>
</feature>
<feature type="transmembrane region" description="Helical" evidence="1">
    <location>
        <begin position="126"/>
        <end position="149"/>
    </location>
</feature>
<evidence type="ECO:0000256" key="1">
    <source>
        <dbReference type="SAM" id="Phobius"/>
    </source>
</evidence>
<sequence length="167" mass="18891">MWANLEQKKLYVLVLSLTAFLVLTALGGGIFSQPGIWFDHWQHKAFTGLCHQNPQRSFWINGSPMAVCSRCFGIYSTVFIGWLSFPMIPKLLERMDGYKRWMLMGVLLINFIDVFGNFIGMWQNTLVSRFALGGLVGLSAVLVIGYEFIGINKINIKGIRYGTDKSN</sequence>